<dbReference type="Pfam" id="PF01478">
    <property type="entry name" value="Peptidase_A24"/>
    <property type="match status" value="1"/>
</dbReference>
<keyword evidence="1" id="KW-1133">Transmembrane helix</keyword>
<feature type="transmembrane region" description="Helical" evidence="1">
    <location>
        <begin position="159"/>
        <end position="178"/>
    </location>
</feature>
<feature type="transmembrane region" description="Helical" evidence="1">
    <location>
        <begin position="6"/>
        <end position="25"/>
    </location>
</feature>
<keyword evidence="1" id="KW-0812">Transmembrane</keyword>
<feature type="transmembrane region" description="Helical" evidence="1">
    <location>
        <begin position="61"/>
        <end position="80"/>
    </location>
</feature>
<evidence type="ECO:0000313" key="3">
    <source>
        <dbReference type="EMBL" id="SCL48511.1"/>
    </source>
</evidence>
<dbReference type="GO" id="GO:0008168">
    <property type="term" value="F:methyltransferase activity"/>
    <property type="evidence" value="ECO:0007669"/>
    <property type="project" value="UniProtKB-KW"/>
</dbReference>
<dbReference type="GO" id="GO:0004190">
    <property type="term" value="F:aspartic-type endopeptidase activity"/>
    <property type="evidence" value="ECO:0007669"/>
    <property type="project" value="InterPro"/>
</dbReference>
<dbReference type="STRING" id="683228.GA0070617_0898"/>
<dbReference type="EMBL" id="FMIA01000002">
    <property type="protein sequence ID" value="SCL48511.1"/>
    <property type="molecule type" value="Genomic_DNA"/>
</dbReference>
<gene>
    <name evidence="3" type="ORF">GA0070617_0898</name>
</gene>
<dbReference type="GO" id="GO:0016020">
    <property type="term" value="C:membrane"/>
    <property type="evidence" value="ECO:0007669"/>
    <property type="project" value="InterPro"/>
</dbReference>
<name>A0A1C6U3M2_9ACTN</name>
<sequence length="207" mass="20619">MTTVVLSELCGIGLAVISAGLAWILRDAPGGLPLLAVWLVVMHTGVLLAAVDVAVRRLPTPVISAAALTVGVLLAGQAAATGQAQTLVTAALAVAAIGGLYLALVLVAGSGMGLGDVRLAALLGAALGATSWPAVFLGSLLPFVLAVPEALARLALRRAHSIAFGPYLVAGALIATVVESNQAPAACVACALHVGGRPLWAGRLWPH</sequence>
<dbReference type="Gene3D" id="1.20.120.1220">
    <property type="match status" value="1"/>
</dbReference>
<proteinExistence type="predicted"/>
<reference evidence="3 4" key="1">
    <citation type="submission" date="2016-06" db="EMBL/GenBank/DDBJ databases">
        <authorList>
            <person name="Kjaerup R.B."/>
            <person name="Dalgaard T.S."/>
            <person name="Juul-Madsen H.R."/>
        </authorList>
    </citation>
    <scope>NUCLEOTIDE SEQUENCE [LARGE SCALE GENOMIC DNA]</scope>
    <source>
        <strain evidence="3 4">DSM 45577</strain>
    </source>
</reference>
<organism evidence="3 4">
    <name type="scientific">Micromonospora yangpuensis</name>
    <dbReference type="NCBI Taxonomy" id="683228"/>
    <lineage>
        <taxon>Bacteria</taxon>
        <taxon>Bacillati</taxon>
        <taxon>Actinomycetota</taxon>
        <taxon>Actinomycetes</taxon>
        <taxon>Micromonosporales</taxon>
        <taxon>Micromonosporaceae</taxon>
        <taxon>Micromonospora</taxon>
    </lineage>
</organism>
<keyword evidence="3" id="KW-0489">Methyltransferase</keyword>
<evidence type="ECO:0000313" key="4">
    <source>
        <dbReference type="Proteomes" id="UP000198937"/>
    </source>
</evidence>
<keyword evidence="1" id="KW-0472">Membrane</keyword>
<dbReference type="InterPro" id="IPR000045">
    <property type="entry name" value="Prepilin_IV_endopep_pep"/>
</dbReference>
<protein>
    <submittedName>
        <fullName evidence="3">Leader peptidase (Prepilin peptidase) / N-methyltransferase</fullName>
    </submittedName>
</protein>
<keyword evidence="3" id="KW-0808">Transferase</keyword>
<keyword evidence="4" id="KW-1185">Reference proteome</keyword>
<feature type="transmembrane region" description="Helical" evidence="1">
    <location>
        <begin position="87"/>
        <end position="108"/>
    </location>
</feature>
<evidence type="ECO:0000259" key="2">
    <source>
        <dbReference type="Pfam" id="PF01478"/>
    </source>
</evidence>
<dbReference type="GO" id="GO:0032259">
    <property type="term" value="P:methylation"/>
    <property type="evidence" value="ECO:0007669"/>
    <property type="project" value="UniProtKB-KW"/>
</dbReference>
<feature type="transmembrane region" description="Helical" evidence="1">
    <location>
        <begin position="120"/>
        <end position="147"/>
    </location>
</feature>
<feature type="transmembrane region" description="Helical" evidence="1">
    <location>
        <begin position="32"/>
        <end position="55"/>
    </location>
</feature>
<dbReference type="AlphaFoldDB" id="A0A1C6U3M2"/>
<evidence type="ECO:0000256" key="1">
    <source>
        <dbReference type="SAM" id="Phobius"/>
    </source>
</evidence>
<dbReference type="Proteomes" id="UP000198937">
    <property type="component" value="Unassembled WGS sequence"/>
</dbReference>
<feature type="domain" description="Prepilin type IV endopeptidase peptidase" evidence="2">
    <location>
        <begin position="44"/>
        <end position="141"/>
    </location>
</feature>
<accession>A0A1C6U3M2</accession>